<dbReference type="Gramene" id="EOX98391">
    <property type="protein sequence ID" value="EOX98391"/>
    <property type="gene ID" value="TCM_007165"/>
</dbReference>
<sequence length="156" mass="18035">MTSILEITEPKCLCGLPARLRKSRTSPDLIRLFYDCPRDGEYQCAFFCWFDELLPTNDRHEELEEEIINLERLLDFERSIWEQEKLELTSELSILQAELDGIKEKIKIANESDLMPPLDRLSTADEANQSTIDLHMIPQQERHGAEPIGPIPLSPQ</sequence>
<keyword evidence="8" id="KW-1185">Reference proteome</keyword>
<feature type="domain" description="GRF-type" evidence="6">
    <location>
        <begin position="12"/>
        <end position="53"/>
    </location>
</feature>
<proteinExistence type="predicted"/>
<dbReference type="OMA" id="DCERTEW"/>
<evidence type="ECO:0000313" key="8">
    <source>
        <dbReference type="Proteomes" id="UP000026915"/>
    </source>
</evidence>
<dbReference type="Pfam" id="PF06839">
    <property type="entry name" value="Zn_ribbon_GRF"/>
    <property type="match status" value="1"/>
</dbReference>
<dbReference type="HOGENOM" id="CLU_1716373_0_0_1"/>
<organism evidence="7 8">
    <name type="scientific">Theobroma cacao</name>
    <name type="common">Cacao</name>
    <name type="synonym">Cocoa</name>
    <dbReference type="NCBI Taxonomy" id="3641"/>
    <lineage>
        <taxon>Eukaryota</taxon>
        <taxon>Viridiplantae</taxon>
        <taxon>Streptophyta</taxon>
        <taxon>Embryophyta</taxon>
        <taxon>Tracheophyta</taxon>
        <taxon>Spermatophyta</taxon>
        <taxon>Magnoliopsida</taxon>
        <taxon>eudicotyledons</taxon>
        <taxon>Gunneridae</taxon>
        <taxon>Pentapetalae</taxon>
        <taxon>rosids</taxon>
        <taxon>malvids</taxon>
        <taxon>Malvales</taxon>
        <taxon>Malvaceae</taxon>
        <taxon>Byttnerioideae</taxon>
        <taxon>Theobroma</taxon>
    </lineage>
</organism>
<protein>
    <recommendedName>
        <fullName evidence="6">GRF-type domain-containing protein</fullName>
    </recommendedName>
</protein>
<evidence type="ECO:0000256" key="1">
    <source>
        <dbReference type="ARBA" id="ARBA00022723"/>
    </source>
</evidence>
<gene>
    <name evidence="7" type="ORF">TCM_007165</name>
</gene>
<dbReference type="EMBL" id="CM001880">
    <property type="protein sequence ID" value="EOX98391.1"/>
    <property type="molecule type" value="Genomic_DNA"/>
</dbReference>
<evidence type="ECO:0000259" key="6">
    <source>
        <dbReference type="PROSITE" id="PS51999"/>
    </source>
</evidence>
<reference evidence="7 8" key="1">
    <citation type="journal article" date="2013" name="Genome Biol.">
        <title>The genome sequence of the most widely cultivated cacao type and its use to identify candidate genes regulating pod color.</title>
        <authorList>
            <person name="Motamayor J.C."/>
            <person name="Mockaitis K."/>
            <person name="Schmutz J."/>
            <person name="Haiminen N."/>
            <person name="Iii D.L."/>
            <person name="Cornejo O."/>
            <person name="Findley S.D."/>
            <person name="Zheng P."/>
            <person name="Utro F."/>
            <person name="Royaert S."/>
            <person name="Saski C."/>
            <person name="Jenkins J."/>
            <person name="Podicheti R."/>
            <person name="Zhao M."/>
            <person name="Scheffler B.E."/>
            <person name="Stack J.C."/>
            <person name="Feltus F.A."/>
            <person name="Mustiga G.M."/>
            <person name="Amores F."/>
            <person name="Phillips W."/>
            <person name="Marelli J.P."/>
            <person name="May G.D."/>
            <person name="Shapiro H."/>
            <person name="Ma J."/>
            <person name="Bustamante C.D."/>
            <person name="Schnell R.J."/>
            <person name="Main D."/>
            <person name="Gilbert D."/>
            <person name="Parida L."/>
            <person name="Kuhn D.N."/>
        </authorList>
    </citation>
    <scope>NUCLEOTIDE SEQUENCE [LARGE SCALE GENOMIC DNA]</scope>
    <source>
        <strain evidence="8">cv. Matina 1-6</strain>
    </source>
</reference>
<keyword evidence="5" id="KW-0175">Coiled coil</keyword>
<keyword evidence="3" id="KW-0862">Zinc</keyword>
<evidence type="ECO:0000256" key="3">
    <source>
        <dbReference type="ARBA" id="ARBA00022833"/>
    </source>
</evidence>
<evidence type="ECO:0000313" key="7">
    <source>
        <dbReference type="EMBL" id="EOX98391.1"/>
    </source>
</evidence>
<feature type="coiled-coil region" evidence="5">
    <location>
        <begin position="60"/>
        <end position="112"/>
    </location>
</feature>
<dbReference type="GO" id="GO:0008270">
    <property type="term" value="F:zinc ion binding"/>
    <property type="evidence" value="ECO:0007669"/>
    <property type="project" value="UniProtKB-KW"/>
</dbReference>
<dbReference type="PROSITE" id="PS51999">
    <property type="entry name" value="ZF_GRF"/>
    <property type="match status" value="1"/>
</dbReference>
<keyword evidence="1" id="KW-0479">Metal-binding</keyword>
<accession>A0A061E221</accession>
<evidence type="ECO:0000256" key="5">
    <source>
        <dbReference type="SAM" id="Coils"/>
    </source>
</evidence>
<dbReference type="InParanoid" id="A0A061E221"/>
<dbReference type="InterPro" id="IPR010666">
    <property type="entry name" value="Znf_GRF"/>
</dbReference>
<keyword evidence="2 4" id="KW-0863">Zinc-finger</keyword>
<evidence type="ECO:0000256" key="4">
    <source>
        <dbReference type="PROSITE-ProRule" id="PRU01343"/>
    </source>
</evidence>
<name>A0A061E221_THECC</name>
<dbReference type="Proteomes" id="UP000026915">
    <property type="component" value="Chromosome 2"/>
</dbReference>
<dbReference type="AlphaFoldDB" id="A0A061E221"/>
<evidence type="ECO:0000256" key="2">
    <source>
        <dbReference type="ARBA" id="ARBA00022771"/>
    </source>
</evidence>